<proteinExistence type="predicted"/>
<dbReference type="InterPro" id="IPR051461">
    <property type="entry name" value="UPF0750_membrane"/>
</dbReference>
<keyword evidence="2" id="KW-1003">Cell membrane</keyword>
<evidence type="ECO:0000256" key="1">
    <source>
        <dbReference type="ARBA" id="ARBA00004651"/>
    </source>
</evidence>
<protein>
    <submittedName>
        <fullName evidence="7">YitT family protein</fullName>
    </submittedName>
</protein>
<dbReference type="Proteomes" id="UP001208656">
    <property type="component" value="Unassembled WGS sequence"/>
</dbReference>
<keyword evidence="4 6" id="KW-1133">Transmembrane helix</keyword>
<feature type="transmembrane region" description="Helical" evidence="6">
    <location>
        <begin position="79"/>
        <end position="101"/>
    </location>
</feature>
<dbReference type="PANTHER" id="PTHR33545:SF9">
    <property type="entry name" value="UPF0750 MEMBRANE PROTEIN YITE"/>
    <property type="match status" value="1"/>
</dbReference>
<dbReference type="EMBL" id="JAOUSE010000035">
    <property type="protein sequence ID" value="MCU9594974.1"/>
    <property type="molecule type" value="Genomic_DNA"/>
</dbReference>
<gene>
    <name evidence="7" type="ORF">OEV82_11040</name>
</gene>
<evidence type="ECO:0000256" key="2">
    <source>
        <dbReference type="ARBA" id="ARBA00022475"/>
    </source>
</evidence>
<keyword evidence="8" id="KW-1185">Reference proteome</keyword>
<feature type="transmembrane region" description="Helical" evidence="6">
    <location>
        <begin position="107"/>
        <end position="126"/>
    </location>
</feature>
<evidence type="ECO:0000313" key="8">
    <source>
        <dbReference type="Proteomes" id="UP001208656"/>
    </source>
</evidence>
<keyword evidence="5 6" id="KW-0472">Membrane</keyword>
<sequence>MSKGFIQIILLIFGAIIQGMAMAQFLFPHNIPSGGGAGIAILLHHFLHLPLGFSLWLSNAVFLIFALNFFGLTWTLKTIFAVALTAITVNFITDAFLFYHIHIFADIVLGGIFYGIGVGILIRVGASSGGMVIPALMIARFRNWHPGTVILWINGLIFLFTSVAIDFKIILFAFVCQMISTRVIDFIYFIHIPRPLYSSILWRKK</sequence>
<comment type="caution">
    <text evidence="7">The sequence shown here is derived from an EMBL/GenBank/DDBJ whole genome shotgun (WGS) entry which is preliminary data.</text>
</comment>
<name>A0ABT2WJT2_9BACI</name>
<accession>A0ABT2WJT2</accession>
<dbReference type="InterPro" id="IPR003740">
    <property type="entry name" value="YitT"/>
</dbReference>
<comment type="subcellular location">
    <subcellularLocation>
        <location evidence="1">Cell membrane</location>
        <topology evidence="1">Multi-pass membrane protein</topology>
    </subcellularLocation>
</comment>
<reference evidence="7 8" key="1">
    <citation type="submission" date="2022-10" db="EMBL/GenBank/DDBJ databases">
        <title>Description of Fervidibacillus gen. nov. in the family Fervidibacillaceae fam. nov. with two species, Fervidibacillus albus sp. nov., and Fervidibacillus halotolerans sp. nov., isolated from tidal flat sediments.</title>
        <authorList>
            <person name="Kwon K.K."/>
            <person name="Yang S.-H."/>
        </authorList>
    </citation>
    <scope>NUCLEOTIDE SEQUENCE [LARGE SCALE GENOMIC DNA]</scope>
    <source>
        <strain evidence="7 8">DSM 23332</strain>
    </source>
</reference>
<organism evidence="7 8">
    <name type="scientific">Pallidibacillus thermolactis</name>
    <dbReference type="NCBI Taxonomy" id="251051"/>
    <lineage>
        <taxon>Bacteria</taxon>
        <taxon>Bacillati</taxon>
        <taxon>Bacillota</taxon>
        <taxon>Bacilli</taxon>
        <taxon>Bacillales</taxon>
        <taxon>Bacillaceae</taxon>
        <taxon>Pallidibacillus</taxon>
    </lineage>
</organism>
<evidence type="ECO:0000313" key="7">
    <source>
        <dbReference type="EMBL" id="MCU9594974.1"/>
    </source>
</evidence>
<dbReference type="RefSeq" id="WP_263061909.1">
    <property type="nucleotide sequence ID" value="NZ_JAOUSE010000035.1"/>
</dbReference>
<feature type="transmembrane region" description="Helical" evidence="6">
    <location>
        <begin position="47"/>
        <end position="67"/>
    </location>
</feature>
<evidence type="ECO:0000256" key="6">
    <source>
        <dbReference type="SAM" id="Phobius"/>
    </source>
</evidence>
<dbReference type="PANTHER" id="PTHR33545">
    <property type="entry name" value="UPF0750 MEMBRANE PROTEIN YITT-RELATED"/>
    <property type="match status" value="1"/>
</dbReference>
<evidence type="ECO:0000256" key="4">
    <source>
        <dbReference type="ARBA" id="ARBA00022989"/>
    </source>
</evidence>
<feature type="transmembrane region" description="Helical" evidence="6">
    <location>
        <begin position="147"/>
        <end position="165"/>
    </location>
</feature>
<feature type="transmembrane region" description="Helical" evidence="6">
    <location>
        <begin position="171"/>
        <end position="190"/>
    </location>
</feature>
<evidence type="ECO:0000256" key="5">
    <source>
        <dbReference type="ARBA" id="ARBA00023136"/>
    </source>
</evidence>
<keyword evidence="3 6" id="KW-0812">Transmembrane</keyword>
<dbReference type="Pfam" id="PF02588">
    <property type="entry name" value="YitT_membrane"/>
    <property type="match status" value="1"/>
</dbReference>
<evidence type="ECO:0000256" key="3">
    <source>
        <dbReference type="ARBA" id="ARBA00022692"/>
    </source>
</evidence>